<organism evidence="1">
    <name type="scientific">bioreactor metagenome</name>
    <dbReference type="NCBI Taxonomy" id="1076179"/>
    <lineage>
        <taxon>unclassified sequences</taxon>
        <taxon>metagenomes</taxon>
        <taxon>ecological metagenomes</taxon>
    </lineage>
</organism>
<dbReference type="EMBL" id="VSSQ01059092">
    <property type="protein sequence ID" value="MPN12694.1"/>
    <property type="molecule type" value="Genomic_DNA"/>
</dbReference>
<proteinExistence type="predicted"/>
<sequence>MIVAGFPTSSDIYLEADGKKIAVVQSYSAKSTKTSRAVEAFGEDQPVTTIPGQRSHIVELTRLYATDEAIQDGINFHDLEDFSLVICKPDRKIIYSGCQWSAIAVTGALGAMVVEKITIVAAKRMETEV</sequence>
<name>A0A645FJU4_9ZZZZ</name>
<reference evidence="1" key="1">
    <citation type="submission" date="2019-08" db="EMBL/GenBank/DDBJ databases">
        <authorList>
            <person name="Kucharzyk K."/>
            <person name="Murdoch R.W."/>
            <person name="Higgins S."/>
            <person name="Loffler F."/>
        </authorList>
    </citation>
    <scope>NUCLEOTIDE SEQUENCE</scope>
</reference>
<protein>
    <submittedName>
        <fullName evidence="1">Uncharacterized protein</fullName>
    </submittedName>
</protein>
<evidence type="ECO:0000313" key="1">
    <source>
        <dbReference type="EMBL" id="MPN12694.1"/>
    </source>
</evidence>
<comment type="caution">
    <text evidence="1">The sequence shown here is derived from an EMBL/GenBank/DDBJ whole genome shotgun (WGS) entry which is preliminary data.</text>
</comment>
<dbReference type="AlphaFoldDB" id="A0A645FJU4"/>
<accession>A0A645FJU4</accession>
<gene>
    <name evidence="1" type="ORF">SDC9_160013</name>
</gene>